<gene>
    <name evidence="1" type="ORF">L6164_006696</name>
</gene>
<organism evidence="1 2">
    <name type="scientific">Bauhinia variegata</name>
    <name type="common">Purple orchid tree</name>
    <name type="synonym">Phanera variegata</name>
    <dbReference type="NCBI Taxonomy" id="167791"/>
    <lineage>
        <taxon>Eukaryota</taxon>
        <taxon>Viridiplantae</taxon>
        <taxon>Streptophyta</taxon>
        <taxon>Embryophyta</taxon>
        <taxon>Tracheophyta</taxon>
        <taxon>Spermatophyta</taxon>
        <taxon>Magnoliopsida</taxon>
        <taxon>eudicotyledons</taxon>
        <taxon>Gunneridae</taxon>
        <taxon>Pentapetalae</taxon>
        <taxon>rosids</taxon>
        <taxon>fabids</taxon>
        <taxon>Fabales</taxon>
        <taxon>Fabaceae</taxon>
        <taxon>Cercidoideae</taxon>
        <taxon>Cercideae</taxon>
        <taxon>Bauhiniinae</taxon>
        <taxon>Bauhinia</taxon>
    </lineage>
</organism>
<sequence length="926" mass="103386">MSAKVMKSMKEENPELQKQIGCIHGFFQLFDRHRYLTGQRNSSLSQNSVTPTGRKSNHNRELNSITQKATVKNHKASGEKQQFSTESSRTSVSSSSLSSSMSSLEFSRTVQIEAPSITQTRFPESPIAVMKQFDIRSQQSLGLRDIVRDSIHREAQGLSVKTLARKEKGHGLKHIDSPRPSHSPKCVNNGVITRNESFSLHALSRSQKRAWDSPRLSYDGRDTQDSFKYSMKHKELPRLSLDSRERSMRGLNEGTKSRKGQQRGYGSCSTSLDQPQEPETSKRSSSVVAKLMGLEALPDQAQTCESPYRTITCSLVKKESSARSTQESNPSLSVYGEIEKRLKELEFKKSGKDLRALKQILEAMQRYKDSLDLKGDQASNSSSDTRNDSGLSESSIVQSPRNVQKKGPISQGDKSQIVIMKPAKAARKTKNPTSTDPFIPGKPGLSMLHPGSPPAGRLLDKQTVNCSANKSNKTNSKLRVSQDINGERFASSSSNTSGTDSPRLQQKRFGVERRSRPTSPSSESNSYRGQHNSQSIESSSPSTTSRLKSSTSQKGIGRLSKPNGHRKNSRKNVDVISPDFDRQNFTDSQVIHINDSDKNTSFRMHDLNQNNGTKEMGDNIPMVETTLVMSEQPSPVSVLDTAFYRDDPPSPVKKRIYSSKNSDEALNIDERDENSAGFPHLANTTNAQFSNEANDRDLNTKHLIQMLGHIDCPHEEPINLNGTHWHMKDPDHKYIAKILLASGLLGGTCSSQTIHSPGHPINPRLFLALEQIKTTKGVSGIEDSAKLMVKTSNPQKMRRKLIFDVVNDVLVQKLALETSSSQWFQPNKLTGRKPEGQQLLNEICSEIDQLQRNDKNASLADEDMNLTRLLQGDPILHPTIWTECYSEIPDTVLDIERLIFKDLITETVRDEAANHRGRHCRKQLFS</sequence>
<keyword evidence="2" id="KW-1185">Reference proteome</keyword>
<accession>A0ACB9PVA6</accession>
<proteinExistence type="predicted"/>
<protein>
    <submittedName>
        <fullName evidence="1">Uncharacterized protein</fullName>
    </submittedName>
</protein>
<dbReference type="EMBL" id="CM039428">
    <property type="protein sequence ID" value="KAI4352446.1"/>
    <property type="molecule type" value="Genomic_DNA"/>
</dbReference>
<name>A0ACB9PVA6_BAUVA</name>
<reference evidence="1 2" key="1">
    <citation type="journal article" date="2022" name="DNA Res.">
        <title>Chromosomal-level genome assembly of the orchid tree Bauhinia variegata (Leguminosae; Cercidoideae) supports the allotetraploid origin hypothesis of Bauhinia.</title>
        <authorList>
            <person name="Zhong Y."/>
            <person name="Chen Y."/>
            <person name="Zheng D."/>
            <person name="Pang J."/>
            <person name="Liu Y."/>
            <person name="Luo S."/>
            <person name="Meng S."/>
            <person name="Qian L."/>
            <person name="Wei D."/>
            <person name="Dai S."/>
            <person name="Zhou R."/>
        </authorList>
    </citation>
    <scope>NUCLEOTIDE SEQUENCE [LARGE SCALE GENOMIC DNA]</scope>
    <source>
        <strain evidence="1">BV-YZ2020</strain>
    </source>
</reference>
<evidence type="ECO:0000313" key="1">
    <source>
        <dbReference type="EMBL" id="KAI4352446.1"/>
    </source>
</evidence>
<dbReference type="Proteomes" id="UP000828941">
    <property type="component" value="Chromosome 3"/>
</dbReference>
<comment type="caution">
    <text evidence="1">The sequence shown here is derived from an EMBL/GenBank/DDBJ whole genome shotgun (WGS) entry which is preliminary data.</text>
</comment>
<evidence type="ECO:0000313" key="2">
    <source>
        <dbReference type="Proteomes" id="UP000828941"/>
    </source>
</evidence>